<feature type="non-terminal residue" evidence="1">
    <location>
        <position position="1"/>
    </location>
</feature>
<dbReference type="Proteomes" id="UP001432322">
    <property type="component" value="Unassembled WGS sequence"/>
</dbReference>
<sequence>FAPITFSPSADGCDLTVVCQGNAPLDISIYYSSTADGASPIYTPENIGTLASDWMNNIVNFQFMRCVNNDWIPYMPDSGYQLENDPSGDPSSWFAYNNIFCTGRLNSSTVIPSTPTSPTTPAITTTAQTTIKTVPTPSQTCNCQVGSMQMNKGTPPSNYTVTSSEHNLIMDI</sequence>
<comment type="caution">
    <text evidence="1">The sequence shown here is derived from an EMBL/GenBank/DDBJ whole genome shotgun (WGS) entry which is preliminary data.</text>
</comment>
<evidence type="ECO:0000313" key="2">
    <source>
        <dbReference type="Proteomes" id="UP001432322"/>
    </source>
</evidence>
<feature type="non-terminal residue" evidence="1">
    <location>
        <position position="172"/>
    </location>
</feature>
<reference evidence="1" key="1">
    <citation type="submission" date="2023-10" db="EMBL/GenBank/DDBJ databases">
        <title>Genome assembly of Pristionchus species.</title>
        <authorList>
            <person name="Yoshida K."/>
            <person name="Sommer R.J."/>
        </authorList>
    </citation>
    <scope>NUCLEOTIDE SEQUENCE</scope>
    <source>
        <strain evidence="1">RS5133</strain>
    </source>
</reference>
<gene>
    <name evidence="1" type="ORF">PFISCL1PPCAC_25034</name>
</gene>
<keyword evidence="2" id="KW-1185">Reference proteome</keyword>
<accession>A0AAV5WRN8</accession>
<evidence type="ECO:0000313" key="1">
    <source>
        <dbReference type="EMBL" id="GMT33737.1"/>
    </source>
</evidence>
<name>A0AAV5WRN8_9BILA</name>
<dbReference type="AlphaFoldDB" id="A0AAV5WRN8"/>
<proteinExistence type="predicted"/>
<organism evidence="1 2">
    <name type="scientific">Pristionchus fissidentatus</name>
    <dbReference type="NCBI Taxonomy" id="1538716"/>
    <lineage>
        <taxon>Eukaryota</taxon>
        <taxon>Metazoa</taxon>
        <taxon>Ecdysozoa</taxon>
        <taxon>Nematoda</taxon>
        <taxon>Chromadorea</taxon>
        <taxon>Rhabditida</taxon>
        <taxon>Rhabditina</taxon>
        <taxon>Diplogasteromorpha</taxon>
        <taxon>Diplogasteroidea</taxon>
        <taxon>Neodiplogasteridae</taxon>
        <taxon>Pristionchus</taxon>
    </lineage>
</organism>
<dbReference type="EMBL" id="BTSY01000006">
    <property type="protein sequence ID" value="GMT33737.1"/>
    <property type="molecule type" value="Genomic_DNA"/>
</dbReference>
<protein>
    <submittedName>
        <fullName evidence="1">Uncharacterized protein</fullName>
    </submittedName>
</protein>